<sequence length="126" mass="14100">MWILCQLLTHLIHCHIQAECSILNTRSPASRGGYDYGNITTKRTFHPNERSTFQDIAANNQTNNQTLHSRNSNNLLNIIYRRLLPALLLQPGMCAIMSCLAAVATLPHARLGLSCLLPLLRIYATC</sequence>
<accession>A0ACC3T4W9</accession>
<keyword evidence="2" id="KW-1185">Reference proteome</keyword>
<protein>
    <submittedName>
        <fullName evidence="1">Uncharacterized protein</fullName>
    </submittedName>
</protein>
<evidence type="ECO:0000313" key="1">
    <source>
        <dbReference type="EMBL" id="KAK9238958.1"/>
    </source>
</evidence>
<comment type="caution">
    <text evidence="1">The sequence shown here is derived from an EMBL/GenBank/DDBJ whole genome shotgun (WGS) entry which is preliminary data.</text>
</comment>
<reference evidence="2" key="1">
    <citation type="journal article" date="2024" name="Front. Bioeng. Biotechnol.">
        <title>Genome-scale model development and genomic sequencing of the oleaginous clade Lipomyces.</title>
        <authorList>
            <person name="Czajka J.J."/>
            <person name="Han Y."/>
            <person name="Kim J."/>
            <person name="Mondo S.J."/>
            <person name="Hofstad B.A."/>
            <person name="Robles A."/>
            <person name="Haridas S."/>
            <person name="Riley R."/>
            <person name="LaButti K."/>
            <person name="Pangilinan J."/>
            <person name="Andreopoulos W."/>
            <person name="Lipzen A."/>
            <person name="Yan J."/>
            <person name="Wang M."/>
            <person name="Ng V."/>
            <person name="Grigoriev I.V."/>
            <person name="Spatafora J.W."/>
            <person name="Magnuson J.K."/>
            <person name="Baker S.E."/>
            <person name="Pomraning K.R."/>
        </authorList>
    </citation>
    <scope>NUCLEOTIDE SEQUENCE [LARGE SCALE GENOMIC DNA]</scope>
    <source>
        <strain evidence="2">CBS 7786</strain>
    </source>
</reference>
<organism evidence="1 2">
    <name type="scientific">Lipomyces kononenkoae</name>
    <name type="common">Yeast</name>
    <dbReference type="NCBI Taxonomy" id="34357"/>
    <lineage>
        <taxon>Eukaryota</taxon>
        <taxon>Fungi</taxon>
        <taxon>Dikarya</taxon>
        <taxon>Ascomycota</taxon>
        <taxon>Saccharomycotina</taxon>
        <taxon>Lipomycetes</taxon>
        <taxon>Lipomycetales</taxon>
        <taxon>Lipomycetaceae</taxon>
        <taxon>Lipomyces</taxon>
    </lineage>
</organism>
<name>A0ACC3T4W9_LIPKO</name>
<dbReference type="EMBL" id="MU971350">
    <property type="protein sequence ID" value="KAK9238958.1"/>
    <property type="molecule type" value="Genomic_DNA"/>
</dbReference>
<gene>
    <name evidence="1" type="ORF">V1525DRAFT_68389</name>
</gene>
<evidence type="ECO:0000313" key="2">
    <source>
        <dbReference type="Proteomes" id="UP001433508"/>
    </source>
</evidence>
<dbReference type="Proteomes" id="UP001433508">
    <property type="component" value="Unassembled WGS sequence"/>
</dbReference>
<proteinExistence type="predicted"/>